<keyword evidence="1" id="KW-1185">Reference proteome</keyword>
<dbReference type="Proteomes" id="UP000036681">
    <property type="component" value="Unplaced"/>
</dbReference>
<accession>A0A0M3HLQ5</accession>
<evidence type="ECO:0000313" key="2">
    <source>
        <dbReference type="WBParaSite" id="ALUE_0000245001-mRNA-1"/>
    </source>
</evidence>
<reference evidence="2" key="1">
    <citation type="submission" date="2017-02" db="UniProtKB">
        <authorList>
            <consortium name="WormBaseParasite"/>
        </authorList>
    </citation>
    <scope>IDENTIFICATION</scope>
</reference>
<organism evidence="1 2">
    <name type="scientific">Ascaris lumbricoides</name>
    <name type="common">Giant roundworm</name>
    <dbReference type="NCBI Taxonomy" id="6252"/>
    <lineage>
        <taxon>Eukaryota</taxon>
        <taxon>Metazoa</taxon>
        <taxon>Ecdysozoa</taxon>
        <taxon>Nematoda</taxon>
        <taxon>Chromadorea</taxon>
        <taxon>Rhabditida</taxon>
        <taxon>Spirurina</taxon>
        <taxon>Ascaridomorpha</taxon>
        <taxon>Ascaridoidea</taxon>
        <taxon>Ascarididae</taxon>
        <taxon>Ascaris</taxon>
    </lineage>
</organism>
<dbReference type="WBParaSite" id="ALUE_0000245001-mRNA-1">
    <property type="protein sequence ID" value="ALUE_0000245001-mRNA-1"/>
    <property type="gene ID" value="ALUE_0000245001"/>
</dbReference>
<proteinExistence type="predicted"/>
<sequence>MHIIVIILKRHFESSFLFLQGIDNQNVSQDQLHYGITHFYLHNFAY</sequence>
<dbReference type="AlphaFoldDB" id="A0A0M3HLQ5"/>
<evidence type="ECO:0000313" key="1">
    <source>
        <dbReference type="Proteomes" id="UP000036681"/>
    </source>
</evidence>
<name>A0A0M3HLQ5_ASCLU</name>
<protein>
    <submittedName>
        <fullName evidence="2">Uncharacterized protein</fullName>
    </submittedName>
</protein>